<feature type="chain" id="PRO_5003310706" description="Outer membrane protein beta-barrel domain-containing protein" evidence="1">
    <location>
        <begin position="21"/>
        <end position="227"/>
    </location>
</feature>
<feature type="domain" description="Outer membrane protein beta-barrel" evidence="2">
    <location>
        <begin position="20"/>
        <end position="195"/>
    </location>
</feature>
<proteinExistence type="predicted"/>
<sequence length="227" mass="24573">MSKILFAAAAVLLMSNSVLAQNSIGLRGGYSISTLKNYPLASENLELEEGLSYGNFNAILFEIGISPLFALQPEINYLEKGGVFKSKGSDNFKFSLKINYLEAPLLAKFRLGAGPLKGYIITGPSVGFAMDGKTKLTAGEINTEEKFRFDSSLDTDGRKDNRLDLSGVVGGGVQYKLGPGSVLLDARATYDFNDFNNFSGNAPLDHKKTRWEGLSLSLGYQLEFGGK</sequence>
<dbReference type="InterPro" id="IPR011250">
    <property type="entry name" value="OMP/PagP_B-barrel"/>
</dbReference>
<reference evidence="3 4" key="1">
    <citation type="journal article" date="2011" name="Stand. Genomic Sci.">
        <title>Complete genome sequence of Haliscomenobacter hydrossis type strain (O).</title>
        <authorList>
            <consortium name="US DOE Joint Genome Institute (JGI-PGF)"/>
            <person name="Daligault H."/>
            <person name="Lapidus A."/>
            <person name="Zeytun A."/>
            <person name="Nolan M."/>
            <person name="Lucas S."/>
            <person name="Del Rio T.G."/>
            <person name="Tice H."/>
            <person name="Cheng J.F."/>
            <person name="Tapia R."/>
            <person name="Han C."/>
            <person name="Goodwin L."/>
            <person name="Pitluck S."/>
            <person name="Liolios K."/>
            <person name="Pagani I."/>
            <person name="Ivanova N."/>
            <person name="Huntemann M."/>
            <person name="Mavromatis K."/>
            <person name="Mikhailova N."/>
            <person name="Pati A."/>
            <person name="Chen A."/>
            <person name="Palaniappan K."/>
            <person name="Land M."/>
            <person name="Hauser L."/>
            <person name="Brambilla E.M."/>
            <person name="Rohde M."/>
            <person name="Verbarg S."/>
            <person name="Goker M."/>
            <person name="Bristow J."/>
            <person name="Eisen J.A."/>
            <person name="Markowitz V."/>
            <person name="Hugenholtz P."/>
            <person name="Kyrpides N.C."/>
            <person name="Klenk H.P."/>
            <person name="Woyke T."/>
        </authorList>
    </citation>
    <scope>NUCLEOTIDE SEQUENCE [LARGE SCALE GENOMIC DNA]</scope>
    <source>
        <strain evidence="4">ATCC 27775 / DSM 1100 / LMG 10767 / O</strain>
    </source>
</reference>
<reference key="2">
    <citation type="submission" date="2011-04" db="EMBL/GenBank/DDBJ databases">
        <title>Complete sequence of chromosome of Haliscomenobacter hydrossis DSM 1100.</title>
        <authorList>
            <consortium name="US DOE Joint Genome Institute (JGI-PGF)"/>
            <person name="Lucas S."/>
            <person name="Han J."/>
            <person name="Lapidus A."/>
            <person name="Bruce D."/>
            <person name="Goodwin L."/>
            <person name="Pitluck S."/>
            <person name="Peters L."/>
            <person name="Kyrpides N."/>
            <person name="Mavromatis K."/>
            <person name="Ivanova N."/>
            <person name="Ovchinnikova G."/>
            <person name="Pagani I."/>
            <person name="Daligault H."/>
            <person name="Detter J.C."/>
            <person name="Han C."/>
            <person name="Land M."/>
            <person name="Hauser L."/>
            <person name="Markowitz V."/>
            <person name="Cheng J.-F."/>
            <person name="Hugenholtz P."/>
            <person name="Woyke T."/>
            <person name="Wu D."/>
            <person name="Verbarg S."/>
            <person name="Frueling A."/>
            <person name="Brambilla E."/>
            <person name="Klenk H.-P."/>
            <person name="Eisen J.A."/>
        </authorList>
    </citation>
    <scope>NUCLEOTIDE SEQUENCE</scope>
    <source>
        <strain>DSM 1100</strain>
    </source>
</reference>
<organism evidence="3 4">
    <name type="scientific">Haliscomenobacter hydrossis (strain ATCC 27775 / DSM 1100 / LMG 10767 / O)</name>
    <dbReference type="NCBI Taxonomy" id="760192"/>
    <lineage>
        <taxon>Bacteria</taxon>
        <taxon>Pseudomonadati</taxon>
        <taxon>Bacteroidota</taxon>
        <taxon>Saprospiria</taxon>
        <taxon>Saprospirales</taxon>
        <taxon>Haliscomenobacteraceae</taxon>
        <taxon>Haliscomenobacter</taxon>
    </lineage>
</organism>
<protein>
    <recommendedName>
        <fullName evidence="2">Outer membrane protein beta-barrel domain-containing protein</fullName>
    </recommendedName>
</protein>
<dbReference type="eggNOG" id="COG3637">
    <property type="taxonomic scope" value="Bacteria"/>
</dbReference>
<dbReference type="SUPFAM" id="SSF56925">
    <property type="entry name" value="OMPA-like"/>
    <property type="match status" value="1"/>
</dbReference>
<dbReference type="STRING" id="760192.Halhy_4203"/>
<dbReference type="RefSeq" id="WP_013766586.1">
    <property type="nucleotide sequence ID" value="NC_015510.1"/>
</dbReference>
<evidence type="ECO:0000313" key="4">
    <source>
        <dbReference type="Proteomes" id="UP000008461"/>
    </source>
</evidence>
<dbReference type="KEGG" id="hhy:Halhy_4203"/>
<accession>F4L5T8</accession>
<dbReference type="InterPro" id="IPR025665">
    <property type="entry name" value="Beta-barrel_OMP_2"/>
</dbReference>
<feature type="signal peptide" evidence="1">
    <location>
        <begin position="1"/>
        <end position="20"/>
    </location>
</feature>
<dbReference type="EMBL" id="CP002691">
    <property type="protein sequence ID" value="AEE52048.1"/>
    <property type="molecule type" value="Genomic_DNA"/>
</dbReference>
<keyword evidence="4" id="KW-1185">Reference proteome</keyword>
<name>F4L5T8_HALH1</name>
<dbReference type="TCDB" id="1.B.44.2.8">
    <property type="family name" value="the probable protein translocating porphyromonas gingivalis porin (port) family"/>
</dbReference>
<evidence type="ECO:0000259" key="2">
    <source>
        <dbReference type="Pfam" id="PF13568"/>
    </source>
</evidence>
<keyword evidence="1" id="KW-0732">Signal</keyword>
<evidence type="ECO:0000313" key="3">
    <source>
        <dbReference type="EMBL" id="AEE52048.1"/>
    </source>
</evidence>
<evidence type="ECO:0000256" key="1">
    <source>
        <dbReference type="SAM" id="SignalP"/>
    </source>
</evidence>
<dbReference type="HOGENOM" id="CLU_082049_4_3_10"/>
<dbReference type="Proteomes" id="UP000008461">
    <property type="component" value="Chromosome"/>
</dbReference>
<dbReference type="Pfam" id="PF13568">
    <property type="entry name" value="OMP_b-brl_2"/>
    <property type="match status" value="1"/>
</dbReference>
<gene>
    <name evidence="3" type="ordered locus">Halhy_4203</name>
</gene>
<dbReference type="AlphaFoldDB" id="F4L5T8"/>